<feature type="compositionally biased region" description="Polar residues" evidence="3">
    <location>
        <begin position="20"/>
        <end position="30"/>
    </location>
</feature>
<sequence length="156" mass="18147">MEIDESAQARPYGLVLKKNQPLSKSVSSTVGKYFGDDDEEETNSEKPFDPRKIEISVGSSISQKLSQATLEKAQQEDQTVCQYDEVYDEMEEQKRLADPRRSQDSKDPKYMNDLLKVAAFRKRERARRMDRKIQKEREEEGDEFADTEVYITDAYC</sequence>
<comment type="caution">
    <text evidence="5">The sequence shown here is derived from an EMBL/GenBank/DDBJ whole genome shotgun (WGS) entry which is preliminary data.</text>
</comment>
<evidence type="ECO:0000256" key="2">
    <source>
        <dbReference type="ARBA" id="ARBA00023054"/>
    </source>
</evidence>
<proteinExistence type="inferred from homology"/>
<dbReference type="PANTHER" id="PTHR31938:SF4">
    <property type="entry name" value="NUCLEAR SPECKLE SPLICING REGULATORY PROTEIN 1"/>
    <property type="match status" value="1"/>
</dbReference>
<evidence type="ECO:0000256" key="1">
    <source>
        <dbReference type="ARBA" id="ARBA00010126"/>
    </source>
</evidence>
<reference evidence="5 6" key="1">
    <citation type="journal article" date="2014" name="Genome Biol. Evol.">
        <title>The genome of the myxosporean Thelohanellus kitauei shows adaptations to nutrient acquisition within its fish host.</title>
        <authorList>
            <person name="Yang Y."/>
            <person name="Xiong J."/>
            <person name="Zhou Z."/>
            <person name="Huo F."/>
            <person name="Miao W."/>
            <person name="Ran C."/>
            <person name="Liu Y."/>
            <person name="Zhang J."/>
            <person name="Feng J."/>
            <person name="Wang M."/>
            <person name="Wang M."/>
            <person name="Wang L."/>
            <person name="Yao B."/>
        </authorList>
    </citation>
    <scope>NUCLEOTIDE SEQUENCE [LARGE SCALE GENOMIC DNA]</scope>
    <source>
        <strain evidence="5">Wuqing</strain>
    </source>
</reference>
<comment type="similarity">
    <text evidence="1">Belongs to the NSRP1 family.</text>
</comment>
<dbReference type="EMBL" id="JWZT01000567">
    <property type="protein sequence ID" value="KII74038.1"/>
    <property type="molecule type" value="Genomic_DNA"/>
</dbReference>
<dbReference type="GO" id="GO:0000381">
    <property type="term" value="P:regulation of alternative mRNA splicing, via spliceosome"/>
    <property type="evidence" value="ECO:0007669"/>
    <property type="project" value="InterPro"/>
</dbReference>
<dbReference type="Proteomes" id="UP000031668">
    <property type="component" value="Unassembled WGS sequence"/>
</dbReference>
<evidence type="ECO:0000313" key="5">
    <source>
        <dbReference type="EMBL" id="KII74038.1"/>
    </source>
</evidence>
<dbReference type="AlphaFoldDB" id="A0A0C2JX45"/>
<feature type="region of interest" description="Disordered" evidence="3">
    <location>
        <begin position="90"/>
        <end position="110"/>
    </location>
</feature>
<evidence type="ECO:0000313" key="6">
    <source>
        <dbReference type="Proteomes" id="UP000031668"/>
    </source>
</evidence>
<dbReference type="PANTHER" id="PTHR31938">
    <property type="entry name" value="NUCLEAR SPECKLE SPLICING REGULATORY PROTEIN 1"/>
    <property type="match status" value="1"/>
</dbReference>
<feature type="region of interest" description="Disordered" evidence="3">
    <location>
        <begin position="1"/>
        <end position="51"/>
    </location>
</feature>
<dbReference type="Pfam" id="PF09745">
    <property type="entry name" value="NSRP1_N"/>
    <property type="match status" value="1"/>
</dbReference>
<evidence type="ECO:0000259" key="4">
    <source>
        <dbReference type="Pfam" id="PF09745"/>
    </source>
</evidence>
<dbReference type="InterPro" id="IPR018612">
    <property type="entry name" value="NSRP1_N"/>
</dbReference>
<dbReference type="OMA" id="DIQSGCK"/>
<organism evidence="5 6">
    <name type="scientific">Thelohanellus kitauei</name>
    <name type="common">Myxosporean</name>
    <dbReference type="NCBI Taxonomy" id="669202"/>
    <lineage>
        <taxon>Eukaryota</taxon>
        <taxon>Metazoa</taxon>
        <taxon>Cnidaria</taxon>
        <taxon>Myxozoa</taxon>
        <taxon>Myxosporea</taxon>
        <taxon>Bivalvulida</taxon>
        <taxon>Platysporina</taxon>
        <taxon>Myxobolidae</taxon>
        <taxon>Thelohanellus</taxon>
    </lineage>
</organism>
<protein>
    <submittedName>
        <fullName evidence="5">Nuclear speckle splicing regulatory protein 1</fullName>
    </submittedName>
</protein>
<keyword evidence="6" id="KW-1185">Reference proteome</keyword>
<evidence type="ECO:0000256" key="3">
    <source>
        <dbReference type="SAM" id="MobiDB-lite"/>
    </source>
</evidence>
<dbReference type="OrthoDB" id="446635at2759"/>
<name>A0A0C2JX45_THEKT</name>
<dbReference type="InterPro" id="IPR042816">
    <property type="entry name" value="Nsrp1"/>
</dbReference>
<gene>
    <name evidence="5" type="ORF">RF11_00022</name>
</gene>
<feature type="domain" description="Nuclear speckle splicing regulatory protein 1 N-terminal" evidence="4">
    <location>
        <begin position="67"/>
        <end position="155"/>
    </location>
</feature>
<feature type="compositionally biased region" description="Basic and acidic residues" evidence="3">
    <location>
        <begin position="92"/>
        <end position="110"/>
    </location>
</feature>
<accession>A0A0C2JX45</accession>
<keyword evidence="2" id="KW-0175">Coiled coil</keyword>